<name>A0A8E2EKU6_9PEZI</name>
<comment type="subcellular location">
    <subcellularLocation>
        <location evidence="2">Membrane</location>
    </subcellularLocation>
</comment>
<dbReference type="SMART" id="SM00388">
    <property type="entry name" value="HisKA"/>
    <property type="match status" value="1"/>
</dbReference>
<dbReference type="EMBL" id="KV744812">
    <property type="protein sequence ID" value="OCK85852.1"/>
    <property type="molecule type" value="Genomic_DNA"/>
</dbReference>
<evidence type="ECO:0000259" key="18">
    <source>
        <dbReference type="PROSITE" id="PS50109"/>
    </source>
</evidence>
<dbReference type="Pfam" id="PF00512">
    <property type="entry name" value="HisKA"/>
    <property type="match status" value="1"/>
</dbReference>
<dbReference type="PANTHER" id="PTHR43719">
    <property type="entry name" value="TWO-COMPONENT HISTIDINE KINASE"/>
    <property type="match status" value="1"/>
</dbReference>
<organism evidence="20 21">
    <name type="scientific">Lepidopterella palustris CBS 459.81</name>
    <dbReference type="NCBI Taxonomy" id="1314670"/>
    <lineage>
        <taxon>Eukaryota</taxon>
        <taxon>Fungi</taxon>
        <taxon>Dikarya</taxon>
        <taxon>Ascomycota</taxon>
        <taxon>Pezizomycotina</taxon>
        <taxon>Dothideomycetes</taxon>
        <taxon>Pleosporomycetidae</taxon>
        <taxon>Mytilinidiales</taxon>
        <taxon>Argynnaceae</taxon>
        <taxon>Lepidopterella</taxon>
    </lineage>
</organism>
<evidence type="ECO:0000256" key="12">
    <source>
        <dbReference type="ARBA" id="ARBA00023136"/>
    </source>
</evidence>
<dbReference type="SUPFAM" id="SSF55874">
    <property type="entry name" value="ATPase domain of HSP90 chaperone/DNA topoisomerase II/histidine kinase"/>
    <property type="match status" value="1"/>
</dbReference>
<keyword evidence="9" id="KW-0067">ATP-binding</keyword>
<feature type="coiled-coil region" evidence="15">
    <location>
        <begin position="518"/>
        <end position="545"/>
    </location>
</feature>
<evidence type="ECO:0000256" key="14">
    <source>
        <dbReference type="PROSITE-ProRule" id="PRU00169"/>
    </source>
</evidence>
<dbReference type="FunFam" id="1.10.287.130:FF:000004">
    <property type="entry name" value="Ethylene receptor 1"/>
    <property type="match status" value="1"/>
</dbReference>
<feature type="region of interest" description="Disordered" evidence="16">
    <location>
        <begin position="1101"/>
        <end position="1169"/>
    </location>
</feature>
<evidence type="ECO:0000256" key="16">
    <source>
        <dbReference type="SAM" id="MobiDB-lite"/>
    </source>
</evidence>
<feature type="modified residue" description="4-aspartylphosphate" evidence="14">
    <location>
        <position position="1033"/>
    </location>
</feature>
<feature type="transmembrane region" description="Helical" evidence="17">
    <location>
        <begin position="12"/>
        <end position="33"/>
    </location>
</feature>
<dbReference type="OrthoDB" id="60033at2759"/>
<evidence type="ECO:0000259" key="19">
    <source>
        <dbReference type="PROSITE" id="PS50110"/>
    </source>
</evidence>
<dbReference type="PROSITE" id="PS50110">
    <property type="entry name" value="RESPONSE_REGULATORY"/>
    <property type="match status" value="1"/>
</dbReference>
<feature type="domain" description="Histidine kinase" evidence="18">
    <location>
        <begin position="552"/>
        <end position="871"/>
    </location>
</feature>
<dbReference type="InterPro" id="IPR004358">
    <property type="entry name" value="Sig_transdc_His_kin-like_C"/>
</dbReference>
<keyword evidence="6 17" id="KW-0812">Transmembrane</keyword>
<evidence type="ECO:0000256" key="7">
    <source>
        <dbReference type="ARBA" id="ARBA00022741"/>
    </source>
</evidence>
<keyword evidence="13" id="KW-0325">Glycoprotein</keyword>
<dbReference type="FunFam" id="3.40.50.2300:FF:000289">
    <property type="entry name" value="Osmosensing histidine protein kinase SLN1"/>
    <property type="match status" value="1"/>
</dbReference>
<dbReference type="SUPFAM" id="SSF47384">
    <property type="entry name" value="Homodimeric domain of signal transducing histidine kinase"/>
    <property type="match status" value="1"/>
</dbReference>
<evidence type="ECO:0000256" key="5">
    <source>
        <dbReference type="ARBA" id="ARBA00022679"/>
    </source>
</evidence>
<dbReference type="InterPro" id="IPR011006">
    <property type="entry name" value="CheY-like_superfamily"/>
</dbReference>
<evidence type="ECO:0000256" key="11">
    <source>
        <dbReference type="ARBA" id="ARBA00023012"/>
    </source>
</evidence>
<dbReference type="InterPro" id="IPR036890">
    <property type="entry name" value="HATPase_C_sf"/>
</dbReference>
<feature type="compositionally biased region" description="Polar residues" evidence="16">
    <location>
        <begin position="914"/>
        <end position="928"/>
    </location>
</feature>
<evidence type="ECO:0000313" key="21">
    <source>
        <dbReference type="Proteomes" id="UP000250266"/>
    </source>
</evidence>
<dbReference type="InterPro" id="IPR003594">
    <property type="entry name" value="HATPase_dom"/>
</dbReference>
<dbReference type="InterPro" id="IPR050956">
    <property type="entry name" value="2C_system_His_kinase"/>
</dbReference>
<dbReference type="PRINTS" id="PR00344">
    <property type="entry name" value="BCTRLSENSOR"/>
</dbReference>
<dbReference type="CDD" id="cd00082">
    <property type="entry name" value="HisKA"/>
    <property type="match status" value="1"/>
</dbReference>
<dbReference type="InterPro" id="IPR003661">
    <property type="entry name" value="HisK_dim/P_dom"/>
</dbReference>
<feature type="region of interest" description="Disordered" evidence="16">
    <location>
        <begin position="730"/>
        <end position="750"/>
    </location>
</feature>
<keyword evidence="4 14" id="KW-0597">Phosphoprotein</keyword>
<sequence>MVKMRISIREQLGCLVLLASLIGLAVIAIATWITNHNFVLGIRASRLTLTASLKAAQLSSNLFLMQSSAKAIATRILIQNALQRYNQGNDTAENWVRSESDLQAVFQGDQQATLLLQARVFPVNSTVSVMNATAPSAMNLLLPYDTPNGTQATLGDPKYGFPPELYPQLNFTKVPINSTYSEPIAIYNQRVVDENNYLLMGPLSINASFSIASITMPIINNTSLIDVLGWLTVVLNGELILDVIDALEGLDHTGVTMLFGPNNSTNKFANGIMYNSDPQYVPQNEWVRFLVPPTVRSGQDRHPAHTSNSSNLPFDWNQFVAVKMGFTEDTGATNNAGSLISTKNEEGYTVAVGYAVVNTSLVDWMVIVEQSHSEVWGPIVHLRNIIIACVFGTMGGMILLAFPVAHLSCRPIRRLRDATRKSITPPGFIPDDASFQGDGAEDDDDDTAQMARKEGFFGQMKNYSQKNKKTKAERTEEARRRQFRIPGKVKDHRHFIHDELTDLTQTFNEMTDELMMQYTKLEERVQQRTAELEQSKKAAEAANESKTLFIANISHELKTPLNGILGMCAVCMSEDDPIKLKRSLGIIYKSGDLLLNLLTDLLTFSKNQVGQQLALDEKEFRLRDVSAQVLAIFEKQAKESGIDLQVKFEGSYDAYLDEHGRPLEKSDLAPFGLGRLKDMILWGDQHRILQVVINLVSNSLKFTPQGGSVLMTIRCTGESAVSDHSCKVSAQSRQSSIRNPKNKTRGSMSETSMTISIPKNIDTANAINAYDKPSAYAQIMAHERSATPPLGKWLQFEFEVEDTGPGIPDDLRDKIFEPFVQGDLGLSKKFGGTGLGLSICSQLASLMKGTISLKSELGHGSVFTMQIPLRHLTSRADSTASSSNINLSEPILRQSDSVDEIRNRHGLGDDARSSRSVQSATSNPTSGPISFEGDSKPRLIGLSHPFFASNTPVDSANSQRAAMERVAAEANKRGDKVKVLVAEDNKTNQEVVLRMLKLEDVYDVTVAKDGQEALDKVKESMETSNPYNLIFMDVQMPNLDGLQSTRLIRQSGFSAPIVALTAYAEESNVKECLASGMDFFLSKPIRRPALKHVLRTYCPPIPEEEGEGSISPTATEASSSKANANGQASVSRARAVPGGTNDDIAPVTAFTNRNAATGSNQSPAVPPMS</sequence>
<reference evidence="20 21" key="1">
    <citation type="journal article" date="2016" name="Nat. Commun.">
        <title>Ectomycorrhizal ecology is imprinted in the genome of the dominant symbiotic fungus Cenococcum geophilum.</title>
        <authorList>
            <consortium name="DOE Joint Genome Institute"/>
            <person name="Peter M."/>
            <person name="Kohler A."/>
            <person name="Ohm R.A."/>
            <person name="Kuo A."/>
            <person name="Krutzmann J."/>
            <person name="Morin E."/>
            <person name="Arend M."/>
            <person name="Barry K.W."/>
            <person name="Binder M."/>
            <person name="Choi C."/>
            <person name="Clum A."/>
            <person name="Copeland A."/>
            <person name="Grisel N."/>
            <person name="Haridas S."/>
            <person name="Kipfer T."/>
            <person name="LaButti K."/>
            <person name="Lindquist E."/>
            <person name="Lipzen A."/>
            <person name="Maire R."/>
            <person name="Meier B."/>
            <person name="Mihaltcheva S."/>
            <person name="Molinier V."/>
            <person name="Murat C."/>
            <person name="Poggeler S."/>
            <person name="Quandt C.A."/>
            <person name="Sperisen C."/>
            <person name="Tritt A."/>
            <person name="Tisserant E."/>
            <person name="Crous P.W."/>
            <person name="Henrissat B."/>
            <person name="Nehls U."/>
            <person name="Egli S."/>
            <person name="Spatafora J.W."/>
            <person name="Grigoriev I.V."/>
            <person name="Martin F.M."/>
        </authorList>
    </citation>
    <scope>NUCLEOTIDE SEQUENCE [LARGE SCALE GENOMIC DNA]</scope>
    <source>
        <strain evidence="20 21">CBS 459.81</strain>
    </source>
</reference>
<evidence type="ECO:0000256" key="2">
    <source>
        <dbReference type="ARBA" id="ARBA00004370"/>
    </source>
</evidence>
<evidence type="ECO:0000256" key="15">
    <source>
        <dbReference type="SAM" id="Coils"/>
    </source>
</evidence>
<dbReference type="CDD" id="cd16922">
    <property type="entry name" value="HATPase_EvgS-ArcB-TorS-like"/>
    <property type="match status" value="1"/>
</dbReference>
<dbReference type="CDD" id="cd17546">
    <property type="entry name" value="REC_hyHK_CKI1_RcsC-like"/>
    <property type="match status" value="1"/>
</dbReference>
<keyword evidence="21" id="KW-1185">Reference proteome</keyword>
<feature type="compositionally biased region" description="Polar residues" evidence="16">
    <location>
        <begin position="1149"/>
        <end position="1163"/>
    </location>
</feature>
<protein>
    <recommendedName>
        <fullName evidence="3">histidine kinase</fullName>
        <ecNumber evidence="3">2.7.13.3</ecNumber>
    </recommendedName>
</protein>
<dbReference type="GO" id="GO:0005524">
    <property type="term" value="F:ATP binding"/>
    <property type="evidence" value="ECO:0007669"/>
    <property type="project" value="UniProtKB-KW"/>
</dbReference>
<evidence type="ECO:0000256" key="17">
    <source>
        <dbReference type="SAM" id="Phobius"/>
    </source>
</evidence>
<evidence type="ECO:0000256" key="10">
    <source>
        <dbReference type="ARBA" id="ARBA00022989"/>
    </source>
</evidence>
<feature type="region of interest" description="Disordered" evidence="16">
    <location>
        <begin position="421"/>
        <end position="446"/>
    </location>
</feature>
<dbReference type="PANTHER" id="PTHR43719:SF34">
    <property type="entry name" value="TWO-COMPONENT SYSTEM PROTEIN B"/>
    <property type="match status" value="1"/>
</dbReference>
<feature type="compositionally biased region" description="Basic and acidic residues" evidence="16">
    <location>
        <begin position="899"/>
        <end position="913"/>
    </location>
</feature>
<gene>
    <name evidence="20" type="ORF">K432DRAFT_285909</name>
</gene>
<evidence type="ECO:0000256" key="4">
    <source>
        <dbReference type="ARBA" id="ARBA00022553"/>
    </source>
</evidence>
<comment type="catalytic activity">
    <reaction evidence="1">
        <text>ATP + protein L-histidine = ADP + protein N-phospho-L-histidine.</text>
        <dbReference type="EC" id="2.7.13.3"/>
    </reaction>
</comment>
<feature type="region of interest" description="Disordered" evidence="16">
    <location>
        <begin position="896"/>
        <end position="934"/>
    </location>
</feature>
<dbReference type="Gene3D" id="3.40.50.2300">
    <property type="match status" value="1"/>
</dbReference>
<dbReference type="InterPro" id="IPR036097">
    <property type="entry name" value="HisK_dim/P_sf"/>
</dbReference>
<dbReference type="GO" id="GO:0005886">
    <property type="term" value="C:plasma membrane"/>
    <property type="evidence" value="ECO:0007669"/>
    <property type="project" value="UniProtKB-ARBA"/>
</dbReference>
<dbReference type="EC" id="2.7.13.3" evidence="3"/>
<dbReference type="GO" id="GO:0000155">
    <property type="term" value="F:phosphorelay sensor kinase activity"/>
    <property type="evidence" value="ECO:0007669"/>
    <property type="project" value="InterPro"/>
</dbReference>
<keyword evidence="8 20" id="KW-0418">Kinase</keyword>
<dbReference type="PROSITE" id="PS50109">
    <property type="entry name" value="HIS_KIN"/>
    <property type="match status" value="1"/>
</dbReference>
<evidence type="ECO:0000256" key="3">
    <source>
        <dbReference type="ARBA" id="ARBA00012438"/>
    </source>
</evidence>
<evidence type="ECO:0000256" key="13">
    <source>
        <dbReference type="ARBA" id="ARBA00023180"/>
    </source>
</evidence>
<dbReference type="Gene3D" id="6.10.340.10">
    <property type="match status" value="1"/>
</dbReference>
<dbReference type="SMART" id="SM00387">
    <property type="entry name" value="HATPase_c"/>
    <property type="match status" value="1"/>
</dbReference>
<dbReference type="InterPro" id="IPR001789">
    <property type="entry name" value="Sig_transdc_resp-reg_receiver"/>
</dbReference>
<accession>A0A8E2EKU6</accession>
<dbReference type="Proteomes" id="UP000250266">
    <property type="component" value="Unassembled WGS sequence"/>
</dbReference>
<dbReference type="AlphaFoldDB" id="A0A8E2EKU6"/>
<dbReference type="Pfam" id="PF00072">
    <property type="entry name" value="Response_reg"/>
    <property type="match status" value="1"/>
</dbReference>
<evidence type="ECO:0000256" key="8">
    <source>
        <dbReference type="ARBA" id="ARBA00022777"/>
    </source>
</evidence>
<evidence type="ECO:0000256" key="1">
    <source>
        <dbReference type="ARBA" id="ARBA00000085"/>
    </source>
</evidence>
<keyword evidence="10 17" id="KW-1133">Transmembrane helix</keyword>
<keyword evidence="11" id="KW-0902">Two-component regulatory system</keyword>
<evidence type="ECO:0000256" key="6">
    <source>
        <dbReference type="ARBA" id="ARBA00022692"/>
    </source>
</evidence>
<evidence type="ECO:0000256" key="9">
    <source>
        <dbReference type="ARBA" id="ARBA00022840"/>
    </source>
</evidence>
<dbReference type="SUPFAM" id="SSF52172">
    <property type="entry name" value="CheY-like"/>
    <property type="match status" value="1"/>
</dbReference>
<dbReference type="Gene3D" id="3.30.565.10">
    <property type="entry name" value="Histidine kinase-like ATPase, C-terminal domain"/>
    <property type="match status" value="1"/>
</dbReference>
<feature type="compositionally biased region" description="Polar residues" evidence="16">
    <location>
        <begin position="1113"/>
        <end position="1130"/>
    </location>
</feature>
<evidence type="ECO:0000313" key="20">
    <source>
        <dbReference type="EMBL" id="OCK85852.1"/>
    </source>
</evidence>
<dbReference type="InterPro" id="IPR005467">
    <property type="entry name" value="His_kinase_dom"/>
</dbReference>
<dbReference type="GO" id="GO:0007234">
    <property type="term" value="P:osmosensory signaling via phosphorelay pathway"/>
    <property type="evidence" value="ECO:0007669"/>
    <property type="project" value="UniProtKB-ARBA"/>
</dbReference>
<keyword evidence="7" id="KW-0547">Nucleotide-binding</keyword>
<feature type="domain" description="Response regulatory" evidence="19">
    <location>
        <begin position="978"/>
        <end position="1098"/>
    </location>
</feature>
<keyword evidence="15" id="KW-0175">Coiled coil</keyword>
<keyword evidence="12 17" id="KW-0472">Membrane</keyword>
<dbReference type="SMART" id="SM00448">
    <property type="entry name" value="REC"/>
    <property type="match status" value="1"/>
</dbReference>
<dbReference type="Pfam" id="PF02518">
    <property type="entry name" value="HATPase_c"/>
    <property type="match status" value="1"/>
</dbReference>
<dbReference type="Gene3D" id="1.10.287.130">
    <property type="match status" value="1"/>
</dbReference>
<keyword evidence="5" id="KW-0808">Transferase</keyword>
<proteinExistence type="predicted"/>